<dbReference type="Proteomes" id="UP000712600">
    <property type="component" value="Unassembled WGS sequence"/>
</dbReference>
<reference evidence="2" key="1">
    <citation type="submission" date="2019-12" db="EMBL/GenBank/DDBJ databases">
        <title>Genome sequencing and annotation of Brassica cretica.</title>
        <authorList>
            <person name="Studholme D.J."/>
            <person name="Sarris P."/>
        </authorList>
    </citation>
    <scope>NUCLEOTIDE SEQUENCE</scope>
    <source>
        <strain evidence="2">PFS-109/04</strain>
        <tissue evidence="2">Leaf</tissue>
    </source>
</reference>
<proteinExistence type="predicted"/>
<comment type="caution">
    <text evidence="2">The sequence shown here is derived from an EMBL/GenBank/DDBJ whole genome shotgun (WGS) entry which is preliminary data.</text>
</comment>
<evidence type="ECO:0000313" key="3">
    <source>
        <dbReference type="Proteomes" id="UP000712600"/>
    </source>
</evidence>
<evidence type="ECO:0000256" key="1">
    <source>
        <dbReference type="SAM" id="MobiDB-lite"/>
    </source>
</evidence>
<accession>A0A8S9RWC6</accession>
<feature type="region of interest" description="Disordered" evidence="1">
    <location>
        <begin position="20"/>
        <end position="46"/>
    </location>
</feature>
<name>A0A8S9RWC6_BRACR</name>
<organism evidence="2 3">
    <name type="scientific">Brassica cretica</name>
    <name type="common">Mustard</name>
    <dbReference type="NCBI Taxonomy" id="69181"/>
    <lineage>
        <taxon>Eukaryota</taxon>
        <taxon>Viridiplantae</taxon>
        <taxon>Streptophyta</taxon>
        <taxon>Embryophyta</taxon>
        <taxon>Tracheophyta</taxon>
        <taxon>Spermatophyta</taxon>
        <taxon>Magnoliopsida</taxon>
        <taxon>eudicotyledons</taxon>
        <taxon>Gunneridae</taxon>
        <taxon>Pentapetalae</taxon>
        <taxon>rosids</taxon>
        <taxon>malvids</taxon>
        <taxon>Brassicales</taxon>
        <taxon>Brassicaceae</taxon>
        <taxon>Brassiceae</taxon>
        <taxon>Brassica</taxon>
    </lineage>
</organism>
<dbReference type="AlphaFoldDB" id="A0A8S9RWC6"/>
<dbReference type="EMBL" id="QGKX02000088">
    <property type="protein sequence ID" value="KAF3585645.1"/>
    <property type="molecule type" value="Genomic_DNA"/>
</dbReference>
<gene>
    <name evidence="2" type="ORF">F2Q69_00031456</name>
</gene>
<feature type="compositionally biased region" description="Pro residues" evidence="1">
    <location>
        <begin position="22"/>
        <end position="35"/>
    </location>
</feature>
<sequence>MDLSPGPKCSPICPRPFFLAVPPRPRSPRPSPPHPHPSHPRPRRCVLFPSFPHDNPKYLSALSKTRSISLSYRFLYHDVEVQWWKAERGSGCCSTNHSDSVDVSVPVNSTGLGADIEPPVTSTSLPGVAMDEGIRLKHN</sequence>
<protein>
    <submittedName>
        <fullName evidence="2">Uncharacterized protein</fullName>
    </submittedName>
</protein>
<evidence type="ECO:0000313" key="2">
    <source>
        <dbReference type="EMBL" id="KAF3585645.1"/>
    </source>
</evidence>